<evidence type="ECO:0000259" key="1">
    <source>
        <dbReference type="Pfam" id="PF00565"/>
    </source>
</evidence>
<evidence type="ECO:0000313" key="2">
    <source>
        <dbReference type="EMBL" id="KPK64434.1"/>
    </source>
</evidence>
<comment type="caution">
    <text evidence="2">The sequence shown here is derived from an EMBL/GenBank/DDBJ whole genome shotgun (WGS) entry which is preliminary data.</text>
</comment>
<evidence type="ECO:0000313" key="3">
    <source>
        <dbReference type="Proteomes" id="UP000051373"/>
    </source>
</evidence>
<sequence length="89" mass="9945">MQTGVVEAVLDGETFRLNTGETVRLAEVDVPEVGSPAYAQAFEKLKQLVEGKAILYDQRTIDGYGQIVADVWVNSLYINNEMHRFISLL</sequence>
<dbReference type="Pfam" id="PF00565">
    <property type="entry name" value="SNase"/>
    <property type="match status" value="1"/>
</dbReference>
<dbReference type="InterPro" id="IPR035437">
    <property type="entry name" value="SNase_OB-fold_sf"/>
</dbReference>
<dbReference type="STRING" id="1703779.AMJ83_01595"/>
<dbReference type="SUPFAM" id="SSF50199">
    <property type="entry name" value="Staphylococcal nuclease"/>
    <property type="match status" value="1"/>
</dbReference>
<dbReference type="Gene3D" id="2.40.50.90">
    <property type="match status" value="1"/>
</dbReference>
<proteinExistence type="predicted"/>
<feature type="domain" description="TNase-like" evidence="1">
    <location>
        <begin position="22"/>
        <end position="82"/>
    </location>
</feature>
<reference evidence="2 3" key="1">
    <citation type="journal article" date="2015" name="Microbiome">
        <title>Genomic resolution of linkages in carbon, nitrogen, and sulfur cycling among widespread estuary sediment bacteria.</title>
        <authorList>
            <person name="Baker B.J."/>
            <person name="Lazar C.S."/>
            <person name="Teske A.P."/>
            <person name="Dick G.J."/>
        </authorList>
    </citation>
    <scope>NUCLEOTIDE SEQUENCE [LARGE SCALE GENOMIC DNA]</scope>
    <source>
        <strain evidence="2">SM23_42</strain>
    </source>
</reference>
<name>A0A0S8FWE9_UNCW3</name>
<dbReference type="AlphaFoldDB" id="A0A0S8FWE9"/>
<protein>
    <recommendedName>
        <fullName evidence="1">TNase-like domain-containing protein</fullName>
    </recommendedName>
</protein>
<dbReference type="Proteomes" id="UP000051373">
    <property type="component" value="Unassembled WGS sequence"/>
</dbReference>
<gene>
    <name evidence="2" type="ORF">AMJ83_01595</name>
</gene>
<dbReference type="InterPro" id="IPR016071">
    <property type="entry name" value="Staphylococal_nuclease_OB-fold"/>
</dbReference>
<organism evidence="2 3">
    <name type="scientific">candidate division WOR_3 bacterium SM23_42</name>
    <dbReference type="NCBI Taxonomy" id="1703779"/>
    <lineage>
        <taxon>Bacteria</taxon>
        <taxon>Bacteria division WOR-3</taxon>
    </lineage>
</organism>
<accession>A0A0S8FWE9</accession>
<dbReference type="EMBL" id="LJUJ01000002">
    <property type="protein sequence ID" value="KPK64434.1"/>
    <property type="molecule type" value="Genomic_DNA"/>
</dbReference>